<reference evidence="2" key="1">
    <citation type="submission" date="2014-12" db="EMBL/GenBank/DDBJ databases">
        <title>Insight into the proteome of Arion vulgaris.</title>
        <authorList>
            <person name="Aradska J."/>
            <person name="Bulat T."/>
            <person name="Smidak R."/>
            <person name="Sarate P."/>
            <person name="Gangsoo J."/>
            <person name="Sialana F."/>
            <person name="Bilban M."/>
            <person name="Lubec G."/>
        </authorList>
    </citation>
    <scope>NUCLEOTIDE SEQUENCE</scope>
    <source>
        <tissue evidence="2">Skin</tissue>
    </source>
</reference>
<evidence type="ECO:0000256" key="1">
    <source>
        <dbReference type="SAM" id="MobiDB-lite"/>
    </source>
</evidence>
<gene>
    <name evidence="2" type="primary">ORF3465</name>
</gene>
<feature type="non-terminal residue" evidence="2">
    <location>
        <position position="1"/>
    </location>
</feature>
<protein>
    <submittedName>
        <fullName evidence="2">Uncharacterized protein</fullName>
    </submittedName>
</protein>
<dbReference type="AlphaFoldDB" id="A0A0B6XXG8"/>
<sequence length="105" mass="11637">EGKPNLEAKSYSNPMLFENKTEVSTARRSPIVKMDADHNSLSRTNSTAMRNNGTPNFGKELENKHDYSKSERIDSFRSVHLPPIDKGTVMSHAVSAALDNDTSTN</sequence>
<name>A0A0B6XXG8_9EUPU</name>
<evidence type="ECO:0000313" key="2">
    <source>
        <dbReference type="EMBL" id="CEK48246.1"/>
    </source>
</evidence>
<feature type="region of interest" description="Disordered" evidence="1">
    <location>
        <begin position="42"/>
        <end position="63"/>
    </location>
</feature>
<feature type="compositionally biased region" description="Polar residues" evidence="1">
    <location>
        <begin position="42"/>
        <end position="55"/>
    </location>
</feature>
<accession>A0A0B6XXG8</accession>
<proteinExistence type="predicted"/>
<dbReference type="EMBL" id="HACG01001381">
    <property type="protein sequence ID" value="CEK48246.1"/>
    <property type="molecule type" value="Transcribed_RNA"/>
</dbReference>
<organism evidence="2">
    <name type="scientific">Arion vulgaris</name>
    <dbReference type="NCBI Taxonomy" id="1028688"/>
    <lineage>
        <taxon>Eukaryota</taxon>
        <taxon>Metazoa</taxon>
        <taxon>Spiralia</taxon>
        <taxon>Lophotrochozoa</taxon>
        <taxon>Mollusca</taxon>
        <taxon>Gastropoda</taxon>
        <taxon>Heterobranchia</taxon>
        <taxon>Euthyneura</taxon>
        <taxon>Panpulmonata</taxon>
        <taxon>Eupulmonata</taxon>
        <taxon>Stylommatophora</taxon>
        <taxon>Helicina</taxon>
        <taxon>Arionoidea</taxon>
        <taxon>Arionidae</taxon>
        <taxon>Arion</taxon>
    </lineage>
</organism>